<dbReference type="EMBL" id="CP032869">
    <property type="protein sequence ID" value="AYL97791.1"/>
    <property type="molecule type" value="Genomic_DNA"/>
</dbReference>
<dbReference type="AlphaFoldDB" id="A0A494VUR2"/>
<name>A0A494VUR2_9SPHI</name>
<dbReference type="InterPro" id="IPR025325">
    <property type="entry name" value="DUF4231"/>
</dbReference>
<keyword evidence="2" id="KW-1133">Transmembrane helix</keyword>
<evidence type="ECO:0000256" key="2">
    <source>
        <dbReference type="SAM" id="Phobius"/>
    </source>
</evidence>
<organism evidence="3 4">
    <name type="scientific">Mucilaginibacter celer</name>
    <dbReference type="NCBI Taxonomy" id="2305508"/>
    <lineage>
        <taxon>Bacteria</taxon>
        <taxon>Pseudomonadati</taxon>
        <taxon>Bacteroidota</taxon>
        <taxon>Sphingobacteriia</taxon>
        <taxon>Sphingobacteriales</taxon>
        <taxon>Sphingobacteriaceae</taxon>
        <taxon>Mucilaginibacter</taxon>
    </lineage>
</organism>
<evidence type="ECO:0000313" key="4">
    <source>
        <dbReference type="Proteomes" id="UP000270046"/>
    </source>
</evidence>
<feature type="compositionally biased region" description="Basic and acidic residues" evidence="1">
    <location>
        <begin position="211"/>
        <end position="233"/>
    </location>
</feature>
<keyword evidence="2" id="KW-0812">Transmembrane</keyword>
<dbReference type="NCBIfam" id="NF033634">
    <property type="entry name" value="SLATT_1"/>
    <property type="match status" value="1"/>
</dbReference>
<proteinExistence type="predicted"/>
<evidence type="ECO:0000256" key="1">
    <source>
        <dbReference type="SAM" id="MobiDB-lite"/>
    </source>
</evidence>
<accession>A0A494VUR2</accession>
<keyword evidence="2" id="KW-0472">Membrane</keyword>
<feature type="compositionally biased region" description="Low complexity" evidence="1">
    <location>
        <begin position="197"/>
        <end position="207"/>
    </location>
</feature>
<protein>
    <submittedName>
        <fullName evidence="3">DUF4231 domain-containing protein</fullName>
    </submittedName>
</protein>
<keyword evidence="4" id="KW-1185">Reference proteome</keyword>
<evidence type="ECO:0000313" key="3">
    <source>
        <dbReference type="EMBL" id="AYL97791.1"/>
    </source>
</evidence>
<dbReference type="RefSeq" id="WP_119406073.1">
    <property type="nucleotide sequence ID" value="NZ_CP032869.1"/>
</dbReference>
<dbReference type="Proteomes" id="UP000270046">
    <property type="component" value="Chromosome"/>
</dbReference>
<dbReference type="KEGG" id="muh:HYN43_021940"/>
<feature type="region of interest" description="Disordered" evidence="1">
    <location>
        <begin position="142"/>
        <end position="233"/>
    </location>
</feature>
<dbReference type="OrthoDB" id="9791874at2"/>
<gene>
    <name evidence="3" type="ORF">HYN43_021940</name>
</gene>
<reference evidence="3 4" key="1">
    <citation type="submission" date="2018-10" db="EMBL/GenBank/DDBJ databases">
        <title>Genome sequencing of Mucilaginibacter sp. HYN0043.</title>
        <authorList>
            <person name="Kim M."/>
            <person name="Yi H."/>
        </authorList>
    </citation>
    <scope>NUCLEOTIDE SEQUENCE [LARGE SCALE GENOMIC DNA]</scope>
    <source>
        <strain evidence="3 4">HYN0043</strain>
    </source>
</reference>
<sequence>MDKELFDKYVEERYQGQMKFYSDSSRKNQGKYRKFQWALIILSALTPVFAALSNFKFDFLCADSKAILNMLVIIVSVIVAILTTGLKTFSYQELWVTYRSTNELLKPEIYYYRFNVGPYGVAGVDKESLFVTRVEKILGAEHVNWPPAKQQTEGDGKQKPGEGGQQAGAEAGGQEVKPESQAGDNANPTTGEEKPGTGETEQQSTTGADESQTKGEDSTSDSGEKPAEPEGGA</sequence>
<feature type="transmembrane region" description="Helical" evidence="2">
    <location>
        <begin position="35"/>
        <end position="55"/>
    </location>
</feature>
<feature type="transmembrane region" description="Helical" evidence="2">
    <location>
        <begin position="67"/>
        <end position="86"/>
    </location>
</feature>
<dbReference type="Pfam" id="PF14015">
    <property type="entry name" value="DUF4231"/>
    <property type="match status" value="1"/>
</dbReference>